<dbReference type="Proteomes" id="UP000663720">
    <property type="component" value="Chromosome"/>
</dbReference>
<evidence type="ECO:0000313" key="1">
    <source>
        <dbReference type="EMBL" id="QTA81860.1"/>
    </source>
</evidence>
<dbReference type="KEGG" id="dli:dnl_42140"/>
<proteinExistence type="predicted"/>
<sequence>MLNENQENQPALLQTVSCSDMHFHRWRLLYEAWRTMKPLFEKHSIQRNK</sequence>
<keyword evidence="2" id="KW-1185">Reference proteome</keyword>
<reference evidence="1" key="1">
    <citation type="journal article" date="2021" name="Microb. Physiol.">
        <title>Proteogenomic Insights into the Physiology of Marine, Sulfate-Reducing, Filamentous Desulfonema limicola and Desulfonema magnum.</title>
        <authorList>
            <person name="Schnaars V."/>
            <person name="Wohlbrand L."/>
            <person name="Scheve S."/>
            <person name="Hinrichs C."/>
            <person name="Reinhardt R."/>
            <person name="Rabus R."/>
        </authorList>
    </citation>
    <scope>NUCLEOTIDE SEQUENCE</scope>
    <source>
        <strain evidence="1">5ac10</strain>
    </source>
</reference>
<dbReference type="AlphaFoldDB" id="A0A975BAZ3"/>
<protein>
    <submittedName>
        <fullName evidence="1">Uncharacterized protein</fullName>
    </submittedName>
</protein>
<organism evidence="1 2">
    <name type="scientific">Desulfonema limicola</name>
    <dbReference type="NCBI Taxonomy" id="45656"/>
    <lineage>
        <taxon>Bacteria</taxon>
        <taxon>Pseudomonadati</taxon>
        <taxon>Thermodesulfobacteriota</taxon>
        <taxon>Desulfobacteria</taxon>
        <taxon>Desulfobacterales</taxon>
        <taxon>Desulfococcaceae</taxon>
        <taxon>Desulfonema</taxon>
    </lineage>
</organism>
<accession>A0A975BAZ3</accession>
<gene>
    <name evidence="1" type="ORF">dnl_42140</name>
</gene>
<name>A0A975BAZ3_9BACT</name>
<dbReference type="EMBL" id="CP061799">
    <property type="protein sequence ID" value="QTA81860.1"/>
    <property type="molecule type" value="Genomic_DNA"/>
</dbReference>
<evidence type="ECO:0000313" key="2">
    <source>
        <dbReference type="Proteomes" id="UP000663720"/>
    </source>
</evidence>